<evidence type="ECO:0000256" key="1">
    <source>
        <dbReference type="SAM" id="Phobius"/>
    </source>
</evidence>
<gene>
    <name evidence="2" type="primary">Contig15840.g16882</name>
    <name evidence="2" type="ORF">STYLEM_2924</name>
</gene>
<feature type="transmembrane region" description="Helical" evidence="1">
    <location>
        <begin position="210"/>
        <end position="230"/>
    </location>
</feature>
<organism evidence="2 3">
    <name type="scientific">Stylonychia lemnae</name>
    <name type="common">Ciliate</name>
    <dbReference type="NCBI Taxonomy" id="5949"/>
    <lineage>
        <taxon>Eukaryota</taxon>
        <taxon>Sar</taxon>
        <taxon>Alveolata</taxon>
        <taxon>Ciliophora</taxon>
        <taxon>Intramacronucleata</taxon>
        <taxon>Spirotrichea</taxon>
        <taxon>Stichotrichia</taxon>
        <taxon>Sporadotrichida</taxon>
        <taxon>Oxytrichidae</taxon>
        <taxon>Stylonychinae</taxon>
        <taxon>Stylonychia</taxon>
    </lineage>
</organism>
<dbReference type="OMA" id="KRQWEIS"/>
<feature type="transmembrane region" description="Helical" evidence="1">
    <location>
        <begin position="620"/>
        <end position="643"/>
    </location>
</feature>
<protein>
    <recommendedName>
        <fullName evidence="4">Transmembrane protein</fullName>
    </recommendedName>
</protein>
<dbReference type="AlphaFoldDB" id="A0A077ZVN5"/>
<reference evidence="2 3" key="1">
    <citation type="submission" date="2014-06" db="EMBL/GenBank/DDBJ databases">
        <authorList>
            <person name="Swart Estienne"/>
        </authorList>
    </citation>
    <scope>NUCLEOTIDE SEQUENCE [LARGE SCALE GENOMIC DNA]</scope>
    <source>
        <strain evidence="2 3">130c</strain>
    </source>
</reference>
<evidence type="ECO:0000313" key="3">
    <source>
        <dbReference type="Proteomes" id="UP000039865"/>
    </source>
</evidence>
<evidence type="ECO:0008006" key="4">
    <source>
        <dbReference type="Google" id="ProtNLM"/>
    </source>
</evidence>
<keyword evidence="3" id="KW-1185">Reference proteome</keyword>
<evidence type="ECO:0000313" key="2">
    <source>
        <dbReference type="EMBL" id="CDW73934.1"/>
    </source>
</evidence>
<dbReference type="InParanoid" id="A0A077ZVN5"/>
<feature type="transmembrane region" description="Helical" evidence="1">
    <location>
        <begin position="588"/>
        <end position="608"/>
    </location>
</feature>
<name>A0A077ZVN5_STYLE</name>
<feature type="transmembrane region" description="Helical" evidence="1">
    <location>
        <begin position="251"/>
        <end position="271"/>
    </location>
</feature>
<proteinExistence type="predicted"/>
<feature type="transmembrane region" description="Helical" evidence="1">
    <location>
        <begin position="507"/>
        <end position="526"/>
    </location>
</feature>
<dbReference type="Proteomes" id="UP000039865">
    <property type="component" value="Unassembled WGS sequence"/>
</dbReference>
<dbReference type="OrthoDB" id="323734at2759"/>
<keyword evidence="1" id="KW-0472">Membrane</keyword>
<accession>A0A077ZVN5</accession>
<keyword evidence="1" id="KW-0812">Transmembrane</keyword>
<feature type="transmembrane region" description="Helical" evidence="1">
    <location>
        <begin position="291"/>
        <end position="311"/>
    </location>
</feature>
<sequence>MSIKIEPPNKFSDFMISEALQVPQNNKLSTKQLTKEYSTRNTLASSKFDDTSDAGYLMKTSLQKSLRRIQMNKQSTMPIQEDYDESQDSNIINESFARNNYKIDDILEELSFELANENNAPSIRERLVNQSSKLLSEFAQQAQTNLNIPKSTQLDQNNYQKKSAADQIQDVVTPNRRGLKEALENGFLKRIINISEYIVAFNVWNFTRLFFYHLIFFYIGQGVIPLIMMFDKIHLANNLSFWKYNAHQSRFFFIQNGQWLAHLTMSTLMFMKYYHPFDYHIDLKNIYLEQFLFLNLQILIRSFIIAVRYGYSSNLRFALLKNQTQGGEFIAKDLLVVSWIHTHPAGLDLEIEAVLWRNQIEEEYFKLQFFEELLPVTYAKFTDSNFYEKEGNQFKMESLKKESKIYEKKLKLKQEQLKSFDPFNDDYEMFSLHAIKKTNQSKQLCSGRLIFREIGLFAGAHATTVKYFIIITSATKLFLPFIARYIEYGTFLGFDNWDSFLYQLLEIPSLGFLLIINYLFIIVGFVDFQRRVFLIKAVGSLINPFKENLELKYQVFPTVNMTEKHQIQQWFKLRLCAMDFGRKYMNRIFVYCSTFFGAYLFFVIILLLNFFEIIHFEFHLITYTLAVYDIFVVLGVILMMLYYGSIVNHQFIEHRMQLLKIKETFVFIKSHLKDIRAGKKFTGAYLKLFQRKYIQERDIKTQVQHKKQIKKIIEEIDCICERLQTDGEHQPLRLMGLKATYSLMNQIYTGLLTVAYAIIQKLVSGDNQN</sequence>
<dbReference type="EMBL" id="CCKQ01002827">
    <property type="protein sequence ID" value="CDW73934.1"/>
    <property type="molecule type" value="Genomic_DNA"/>
</dbReference>
<keyword evidence="1" id="KW-1133">Transmembrane helix</keyword>